<dbReference type="KEGG" id="lpse:FGL85_08670"/>
<dbReference type="PANTHER" id="PTHR43553">
    <property type="entry name" value="HEAVY METAL TRANSPORTER"/>
    <property type="match status" value="1"/>
</dbReference>
<evidence type="ECO:0000256" key="7">
    <source>
        <dbReference type="ARBA" id="ARBA00022967"/>
    </source>
</evidence>
<dbReference type="GeneID" id="64344817"/>
<evidence type="ECO:0000256" key="5">
    <source>
        <dbReference type="ARBA" id="ARBA00022741"/>
    </source>
</evidence>
<dbReference type="PROSITE" id="PS50893">
    <property type="entry name" value="ABC_TRANSPORTER_2"/>
    <property type="match status" value="2"/>
</dbReference>
<dbReference type="EMBL" id="JARGDN010000004">
    <property type="protein sequence ID" value="MDG9733580.1"/>
    <property type="molecule type" value="Genomic_DNA"/>
</dbReference>
<evidence type="ECO:0000256" key="2">
    <source>
        <dbReference type="ARBA" id="ARBA00005417"/>
    </source>
</evidence>
<dbReference type="InterPro" id="IPR027417">
    <property type="entry name" value="P-loop_NTPase"/>
</dbReference>
<dbReference type="InterPro" id="IPR017871">
    <property type="entry name" value="ABC_transporter-like_CS"/>
</dbReference>
<accession>A0A5B8SZ97</accession>
<dbReference type="GO" id="GO:0005524">
    <property type="term" value="F:ATP binding"/>
    <property type="evidence" value="ECO:0007669"/>
    <property type="project" value="UniProtKB-KW"/>
</dbReference>
<evidence type="ECO:0000256" key="4">
    <source>
        <dbReference type="ARBA" id="ARBA00022475"/>
    </source>
</evidence>
<dbReference type="SUPFAM" id="SSF52540">
    <property type="entry name" value="P-loop containing nucleoside triphosphate hydrolases"/>
    <property type="match status" value="2"/>
</dbReference>
<keyword evidence="4" id="KW-1003">Cell membrane</keyword>
<dbReference type="EMBL" id="CP042383">
    <property type="protein sequence ID" value="QEA42562.1"/>
    <property type="molecule type" value="Genomic_DNA"/>
</dbReference>
<dbReference type="GO" id="GO:0043190">
    <property type="term" value="C:ATP-binding cassette (ABC) transporter complex"/>
    <property type="evidence" value="ECO:0007669"/>
    <property type="project" value="TreeGrafter"/>
</dbReference>
<dbReference type="Gene3D" id="3.40.50.300">
    <property type="entry name" value="P-loop containing nucleotide triphosphate hydrolases"/>
    <property type="match status" value="2"/>
</dbReference>
<dbReference type="Proteomes" id="UP001529201">
    <property type="component" value="Unassembled WGS sequence"/>
</dbReference>
<keyword evidence="8" id="KW-0472">Membrane</keyword>
<dbReference type="PANTHER" id="PTHR43553:SF27">
    <property type="entry name" value="ENERGY-COUPLING FACTOR TRANSPORTER ATP-BINDING PROTEIN ECFA2"/>
    <property type="match status" value="1"/>
</dbReference>
<organism evidence="11 12">
    <name type="scientific">Leuconostoc pseudomesenteroides</name>
    <dbReference type="NCBI Taxonomy" id="33968"/>
    <lineage>
        <taxon>Bacteria</taxon>
        <taxon>Bacillati</taxon>
        <taxon>Bacillota</taxon>
        <taxon>Bacilli</taxon>
        <taxon>Lactobacillales</taxon>
        <taxon>Lactobacillaceae</taxon>
        <taxon>Leuconostoc</taxon>
    </lineage>
</organism>
<dbReference type="InterPro" id="IPR003439">
    <property type="entry name" value="ABC_transporter-like_ATP-bd"/>
</dbReference>
<dbReference type="Proteomes" id="UP000321296">
    <property type="component" value="Chromosome"/>
</dbReference>
<dbReference type="CDD" id="cd03225">
    <property type="entry name" value="ABC_cobalt_CbiO_domain1"/>
    <property type="match status" value="2"/>
</dbReference>
<keyword evidence="6 11" id="KW-0067">ATP-binding</keyword>
<comment type="subcellular location">
    <subcellularLocation>
        <location evidence="1">Cell membrane</location>
        <topology evidence="1">Peripheral membrane protein</topology>
    </subcellularLocation>
</comment>
<gene>
    <name evidence="11" type="ORF">FGL85_08670</name>
    <name evidence="10" type="ORF">P1N92_05525</name>
</gene>
<dbReference type="SMART" id="SM00382">
    <property type="entry name" value="AAA"/>
    <property type="match status" value="2"/>
</dbReference>
<evidence type="ECO:0000256" key="1">
    <source>
        <dbReference type="ARBA" id="ARBA00004202"/>
    </source>
</evidence>
<reference evidence="10 13" key="2">
    <citation type="submission" date="2023-02" db="EMBL/GenBank/DDBJ databases">
        <title>Antimicrobial susceptibility testing and tentative epidemiological cut-off values for Lactobacillaceae family species intended for ingestion.</title>
        <authorList>
            <person name="Noehr-Meldgaard K."/>
            <person name="Struve C."/>
            <person name="Ingmer H."/>
            <person name="Koza A."/>
            <person name="Al-Nakeeb K."/>
            <person name="Agersoe Y."/>
        </authorList>
    </citation>
    <scope>NUCLEOTIDE SEQUENCE [LARGE SCALE GENOMIC DNA]</scope>
    <source>
        <strain evidence="10 13">DSM 20193</strain>
    </source>
</reference>
<feature type="domain" description="ABC transporter" evidence="9">
    <location>
        <begin position="4"/>
        <end position="240"/>
    </location>
</feature>
<evidence type="ECO:0000256" key="3">
    <source>
        <dbReference type="ARBA" id="ARBA00022448"/>
    </source>
</evidence>
<comment type="similarity">
    <text evidence="2">Belongs to the ABC transporter superfamily.</text>
</comment>
<evidence type="ECO:0000256" key="6">
    <source>
        <dbReference type="ARBA" id="ARBA00022840"/>
    </source>
</evidence>
<keyword evidence="5" id="KW-0547">Nucleotide-binding</keyword>
<sequence>MTILKTSHLDIKIDEQLILKDITLSIQPGQFILLVGESGCGKSTLMTALAGLYPKYGGELSETVLLNKHNIATIKANFRSRKVAMLFQHPDQQFAMDRVEDELIFSLENLSLSKQDIDKRINEALIEVGIEPLRHSDLAHLSGGELQKVALAETLAMGAEIILLDEPFAAVDPVHRKELQLLLKKLADRGHGILVSDHDTSGYQSLMTDVFRIANKTLYQAGKNEIKDMFNEYSPQLLQVHNTVDELSFNMVDVTLKNGIMPILKNSDFKWAKNKITLITGPNGIGKSSLLLTFARLHDFQGTLCYEEQSINNLPFKKYARLVGLVFQNAMNQFLNITVKEELEQARSKSRFKGYWTEDKISKVIDRLNLDGLSEHSVYELSGGQQKKLQLLIMIVISPEILLLDEPLAGLDKMSIQHVMATIKEVADDLHQTVIMISHQTHGIAKYVDYHVHFDTSGLRYEEKIC</sequence>
<evidence type="ECO:0000259" key="9">
    <source>
        <dbReference type="PROSITE" id="PS50893"/>
    </source>
</evidence>
<evidence type="ECO:0000313" key="13">
    <source>
        <dbReference type="Proteomes" id="UP001529201"/>
    </source>
</evidence>
<protein>
    <submittedName>
        <fullName evidence="11">ABC transporter ATP-binding protein</fullName>
    </submittedName>
</protein>
<dbReference type="InterPro" id="IPR003593">
    <property type="entry name" value="AAA+_ATPase"/>
</dbReference>
<name>A0A5B8SZ97_LEUPS</name>
<dbReference type="InterPro" id="IPR015856">
    <property type="entry name" value="ABC_transpr_CbiO/EcfA_su"/>
</dbReference>
<reference evidence="11 12" key="1">
    <citation type="submission" date="2019-06" db="EMBL/GenBank/DDBJ databases">
        <title>Genome analyses of bacteria isolated from kimchi.</title>
        <authorList>
            <person name="Lee S."/>
            <person name="Ahn S."/>
            <person name="Roh S."/>
        </authorList>
    </citation>
    <scope>NUCLEOTIDE SEQUENCE [LARGE SCALE GENOMIC DNA]</scope>
    <source>
        <strain evidence="11 12">CBA3630</strain>
    </source>
</reference>
<dbReference type="Pfam" id="PF00005">
    <property type="entry name" value="ABC_tran"/>
    <property type="match status" value="2"/>
</dbReference>
<evidence type="ECO:0000313" key="10">
    <source>
        <dbReference type="EMBL" id="MDG9733580.1"/>
    </source>
</evidence>
<dbReference type="GO" id="GO:0016887">
    <property type="term" value="F:ATP hydrolysis activity"/>
    <property type="evidence" value="ECO:0007669"/>
    <property type="project" value="InterPro"/>
</dbReference>
<keyword evidence="13" id="KW-1185">Reference proteome</keyword>
<evidence type="ECO:0000313" key="12">
    <source>
        <dbReference type="Proteomes" id="UP000321296"/>
    </source>
</evidence>
<evidence type="ECO:0000313" key="11">
    <source>
        <dbReference type="EMBL" id="QEA42562.1"/>
    </source>
</evidence>
<dbReference type="InterPro" id="IPR050095">
    <property type="entry name" value="ECF_ABC_transporter_ATP-bd"/>
</dbReference>
<dbReference type="AlphaFoldDB" id="A0A5B8SZ97"/>
<evidence type="ECO:0000256" key="8">
    <source>
        <dbReference type="ARBA" id="ARBA00023136"/>
    </source>
</evidence>
<feature type="domain" description="ABC transporter" evidence="9">
    <location>
        <begin position="249"/>
        <end position="465"/>
    </location>
</feature>
<dbReference type="RefSeq" id="WP_010294042.1">
    <property type="nucleotide sequence ID" value="NZ_CP042383.1"/>
</dbReference>
<proteinExistence type="inferred from homology"/>
<dbReference type="PROSITE" id="PS00211">
    <property type="entry name" value="ABC_TRANSPORTER_1"/>
    <property type="match status" value="2"/>
</dbReference>
<keyword evidence="3" id="KW-0813">Transport</keyword>
<dbReference type="GO" id="GO:0042626">
    <property type="term" value="F:ATPase-coupled transmembrane transporter activity"/>
    <property type="evidence" value="ECO:0007669"/>
    <property type="project" value="TreeGrafter"/>
</dbReference>
<keyword evidence="7" id="KW-1278">Translocase</keyword>